<feature type="region of interest" description="Disordered" evidence="1">
    <location>
        <begin position="1"/>
        <end position="20"/>
    </location>
</feature>
<gene>
    <name evidence="2" type="ORF">QR680_000221</name>
</gene>
<feature type="compositionally biased region" description="Basic and acidic residues" evidence="1">
    <location>
        <begin position="1"/>
        <end position="13"/>
    </location>
</feature>
<dbReference type="AlphaFoldDB" id="A0AA39GU23"/>
<evidence type="ECO:0000313" key="3">
    <source>
        <dbReference type="Proteomes" id="UP001175271"/>
    </source>
</evidence>
<accession>A0AA39GU23</accession>
<name>A0AA39GU23_9BILA</name>
<comment type="caution">
    <text evidence="2">The sequence shown here is derived from an EMBL/GenBank/DDBJ whole genome shotgun (WGS) entry which is preliminary data.</text>
</comment>
<evidence type="ECO:0000313" key="2">
    <source>
        <dbReference type="EMBL" id="KAK0393456.1"/>
    </source>
</evidence>
<organism evidence="2 3">
    <name type="scientific">Steinernema hermaphroditum</name>
    <dbReference type="NCBI Taxonomy" id="289476"/>
    <lineage>
        <taxon>Eukaryota</taxon>
        <taxon>Metazoa</taxon>
        <taxon>Ecdysozoa</taxon>
        <taxon>Nematoda</taxon>
        <taxon>Chromadorea</taxon>
        <taxon>Rhabditida</taxon>
        <taxon>Tylenchina</taxon>
        <taxon>Panagrolaimomorpha</taxon>
        <taxon>Strongyloidoidea</taxon>
        <taxon>Steinernematidae</taxon>
        <taxon>Steinernema</taxon>
    </lineage>
</organism>
<proteinExistence type="predicted"/>
<dbReference type="EMBL" id="JAUCMV010000005">
    <property type="protein sequence ID" value="KAK0393456.1"/>
    <property type="molecule type" value="Genomic_DNA"/>
</dbReference>
<keyword evidence="3" id="KW-1185">Reference proteome</keyword>
<reference evidence="2" key="1">
    <citation type="submission" date="2023-06" db="EMBL/GenBank/DDBJ databases">
        <title>Genomic analysis of the entomopathogenic nematode Steinernema hermaphroditum.</title>
        <authorList>
            <person name="Schwarz E.M."/>
            <person name="Heppert J.K."/>
            <person name="Baniya A."/>
            <person name="Schwartz H.T."/>
            <person name="Tan C.-H."/>
            <person name="Antoshechkin I."/>
            <person name="Sternberg P.W."/>
            <person name="Goodrich-Blair H."/>
            <person name="Dillman A.R."/>
        </authorList>
    </citation>
    <scope>NUCLEOTIDE SEQUENCE</scope>
    <source>
        <strain evidence="2">PS9179</strain>
        <tissue evidence="2">Whole animal</tissue>
    </source>
</reference>
<evidence type="ECO:0000256" key="1">
    <source>
        <dbReference type="SAM" id="MobiDB-lite"/>
    </source>
</evidence>
<protein>
    <submittedName>
        <fullName evidence="2">Uncharacterized protein</fullName>
    </submittedName>
</protein>
<sequence>MRIMDEHASEECKQANGDTGSTDELAELLEEVRTKKHILERYMAAVKCRDEDIARARNRLAQVADGSSRRLPLIDFNRAPLVSEKPMQLNGRARQLLKPSSTSKTMENAIPDNNGEVINDVVALRERKEFLLSEIKKTKESLDEKMVISRATHMELFSQLRKQRQEKD</sequence>
<dbReference type="Proteomes" id="UP001175271">
    <property type="component" value="Unassembled WGS sequence"/>
</dbReference>